<sequence length="601" mass="68949">MFKLLSSTVRSVASRVQRTHQHQQPQPPLSAALYFYSTFHPREFQFESSDGETGTLVHRFSRHIALTRRDFTDRSRYGFKYSSFYPVYSPDAFLAELRKVSCLDLGKLICLTADFRSKTDFRLFADVANALDEETEGRVDGASFNELVTVLHGFMYLLPNKITKLRSYRKAMPRLVELFGEKPNGKDFMTVLFFLGLWKKNAFGGRLMDQYLQSYLGEFLNDQIDLMDFAILANASYKTSVRISNERFLERLENEICAFEGKDMALFVTLIKCARMNRMRSERVLEKLKSIVENDSAALDFRGLSHLFVYIAEIAVKDDALNKLFLDEASRRIEEEIANNQEEEASSQSFRPKDLATFLHGCATLSIPITQLELEPNDLLNKIFQKIEREEYRYTPDTLVDTCLSLWIMNHPSVDLLSAIFSDRQAMQNFKRDRVKIESRRDLLLACAEIERPEAFKIISRLPRVDAFQLDRNCPEFLVRQRAQLQRIATCLEGAREKLRIAHVQFSLPVKFLNIAGLFVTLDNGVEFNVDVLEGTNCLSDERTPTGLMGLKLRLLKQMSAPTVVINSFVDQSDEQIVSKVEEAIQGLQPTKGTRKSRKSG</sequence>
<protein>
    <submittedName>
        <fullName evidence="1">Uncharacterized protein</fullName>
    </submittedName>
</protein>
<reference evidence="1" key="1">
    <citation type="submission" date="2017-01" db="EMBL/GenBank/DDBJ databases">
        <title>A deep insight into the sialotranscriptome of adult male and female Cluex tarsalis mosquitoes.</title>
        <authorList>
            <person name="Ribeiro J.M."/>
            <person name="Moreira F."/>
            <person name="Bernard K.A."/>
            <person name="Calvo E."/>
        </authorList>
    </citation>
    <scope>NUCLEOTIDE SEQUENCE</scope>
    <source>
        <strain evidence="1">Kern County</strain>
        <tissue evidence="1">Salivary glands</tissue>
    </source>
</reference>
<dbReference type="AlphaFoldDB" id="A0A1Q3F3L5"/>
<accession>A0A1Q3F3L5</accession>
<evidence type="ECO:0000313" key="1">
    <source>
        <dbReference type="EMBL" id="JAV22088.1"/>
    </source>
</evidence>
<proteinExistence type="predicted"/>
<name>A0A1Q3F3L5_CULTA</name>
<organism evidence="1">
    <name type="scientific">Culex tarsalis</name>
    <name type="common">Encephalitis mosquito</name>
    <dbReference type="NCBI Taxonomy" id="7177"/>
    <lineage>
        <taxon>Eukaryota</taxon>
        <taxon>Metazoa</taxon>
        <taxon>Ecdysozoa</taxon>
        <taxon>Arthropoda</taxon>
        <taxon>Hexapoda</taxon>
        <taxon>Insecta</taxon>
        <taxon>Pterygota</taxon>
        <taxon>Neoptera</taxon>
        <taxon>Endopterygota</taxon>
        <taxon>Diptera</taxon>
        <taxon>Nematocera</taxon>
        <taxon>Culicoidea</taxon>
        <taxon>Culicidae</taxon>
        <taxon>Culicinae</taxon>
        <taxon>Culicini</taxon>
        <taxon>Culex</taxon>
        <taxon>Culex</taxon>
    </lineage>
</organism>
<dbReference type="EMBL" id="GFDL01012957">
    <property type="protein sequence ID" value="JAV22088.1"/>
    <property type="molecule type" value="Transcribed_RNA"/>
</dbReference>